<dbReference type="Gene3D" id="3.90.1140.10">
    <property type="entry name" value="Cyclic phosphodiesterase"/>
    <property type="match status" value="1"/>
</dbReference>
<dbReference type="STRING" id="69332.A0A388LGQ8"/>
<accession>A0A388LGQ8</accession>
<organism evidence="1 2">
    <name type="scientific">Chara braunii</name>
    <name type="common">Braun's stonewort</name>
    <dbReference type="NCBI Taxonomy" id="69332"/>
    <lineage>
        <taxon>Eukaryota</taxon>
        <taxon>Viridiplantae</taxon>
        <taxon>Streptophyta</taxon>
        <taxon>Charophyceae</taxon>
        <taxon>Charales</taxon>
        <taxon>Characeae</taxon>
        <taxon>Chara</taxon>
    </lineage>
</organism>
<dbReference type="EMBL" id="BFEA01000377">
    <property type="protein sequence ID" value="GBG81510.1"/>
    <property type="molecule type" value="Genomic_DNA"/>
</dbReference>
<dbReference type="PANTHER" id="PTHR28141">
    <property type="entry name" value="2',3'-CYCLIC-NUCLEOTIDE 3'-PHOSPHODIESTERASE"/>
    <property type="match status" value="1"/>
</dbReference>
<comment type="caution">
    <text evidence="1">The sequence shown here is derived from an EMBL/GenBank/DDBJ whole genome shotgun (WGS) entry which is preliminary data.</text>
</comment>
<dbReference type="SUPFAM" id="SSF55144">
    <property type="entry name" value="LigT-like"/>
    <property type="match status" value="1"/>
</dbReference>
<dbReference type="OMA" id="AVYSVWA"/>
<reference evidence="1 2" key="1">
    <citation type="journal article" date="2018" name="Cell">
        <title>The Chara Genome: Secondary Complexity and Implications for Plant Terrestrialization.</title>
        <authorList>
            <person name="Nishiyama T."/>
            <person name="Sakayama H."/>
            <person name="Vries J.D."/>
            <person name="Buschmann H."/>
            <person name="Saint-Marcoux D."/>
            <person name="Ullrich K.K."/>
            <person name="Haas F.B."/>
            <person name="Vanderstraeten L."/>
            <person name="Becker D."/>
            <person name="Lang D."/>
            <person name="Vosolsobe S."/>
            <person name="Rombauts S."/>
            <person name="Wilhelmsson P.K.I."/>
            <person name="Janitza P."/>
            <person name="Kern R."/>
            <person name="Heyl A."/>
            <person name="Rumpler F."/>
            <person name="Villalobos L.I.A.C."/>
            <person name="Clay J.M."/>
            <person name="Skokan R."/>
            <person name="Toyoda A."/>
            <person name="Suzuki Y."/>
            <person name="Kagoshima H."/>
            <person name="Schijlen E."/>
            <person name="Tajeshwar N."/>
            <person name="Catarino B."/>
            <person name="Hetherington A.J."/>
            <person name="Saltykova A."/>
            <person name="Bonnot C."/>
            <person name="Breuninger H."/>
            <person name="Symeonidi A."/>
            <person name="Radhakrishnan G.V."/>
            <person name="Van Nieuwerburgh F."/>
            <person name="Deforce D."/>
            <person name="Chang C."/>
            <person name="Karol K.G."/>
            <person name="Hedrich R."/>
            <person name="Ulvskov P."/>
            <person name="Glockner G."/>
            <person name="Delwiche C.F."/>
            <person name="Petrasek J."/>
            <person name="Van de Peer Y."/>
            <person name="Friml J."/>
            <person name="Beilby M."/>
            <person name="Dolan L."/>
            <person name="Kohara Y."/>
            <person name="Sugano S."/>
            <person name="Fujiyama A."/>
            <person name="Delaux P.-M."/>
            <person name="Quint M."/>
            <person name="TheiBen G."/>
            <person name="Hagemann M."/>
            <person name="Harholt J."/>
            <person name="Dunand C."/>
            <person name="Zachgo S."/>
            <person name="Langdale J."/>
            <person name="Maumus F."/>
            <person name="Straeten D.V.D."/>
            <person name="Gould S.B."/>
            <person name="Rensing S.A."/>
        </authorList>
    </citation>
    <scope>NUCLEOTIDE SEQUENCE [LARGE SCALE GENOMIC DNA]</scope>
    <source>
        <strain evidence="1 2">S276</strain>
    </source>
</reference>
<dbReference type="Pfam" id="PF07823">
    <property type="entry name" value="CPDase"/>
    <property type="match status" value="1"/>
</dbReference>
<sequence>MAGVEDHTSCAAAVQSDLLSFSVWAVPPPDSPLPKRLGGVISRLAQTYGTPVFEPHVTISGGIRAKSEEDVVAAFKELCAGLAPFNCRAVDVAAGTSFFQCVYLLIAKSPEIVKTHLQTRRWFGLLDQQQRQEEAQAAEAYMPHLSLIYGSLSEEDREAAVRRIVTEWDDLVVTTEFPVTSLCLYSTEGVDLSLTNWHKVAEIPLQGKPPM</sequence>
<evidence type="ECO:0000313" key="1">
    <source>
        <dbReference type="EMBL" id="GBG81510.1"/>
    </source>
</evidence>
<dbReference type="Proteomes" id="UP000265515">
    <property type="component" value="Unassembled WGS sequence"/>
</dbReference>
<evidence type="ECO:0000313" key="2">
    <source>
        <dbReference type="Proteomes" id="UP000265515"/>
    </source>
</evidence>
<name>A0A388LGQ8_CHABU</name>
<protein>
    <recommendedName>
        <fullName evidence="3">2',3'-cyclic-nucleotide 3'-phosphodiesterase</fullName>
    </recommendedName>
</protein>
<dbReference type="PANTHER" id="PTHR28141:SF1">
    <property type="entry name" value="2',3'-CYCLIC-NUCLEOTIDE 3'-PHOSPHODIESTERASE"/>
    <property type="match status" value="1"/>
</dbReference>
<dbReference type="GO" id="GO:0009187">
    <property type="term" value="P:cyclic nucleotide metabolic process"/>
    <property type="evidence" value="ECO:0007669"/>
    <property type="project" value="TreeGrafter"/>
</dbReference>
<gene>
    <name evidence="1" type="ORF">CBR_g32499</name>
</gene>
<dbReference type="InterPro" id="IPR009097">
    <property type="entry name" value="Cyclic_Pdiesterase"/>
</dbReference>
<keyword evidence="2" id="KW-1185">Reference proteome</keyword>
<evidence type="ECO:0008006" key="3">
    <source>
        <dbReference type="Google" id="ProtNLM"/>
    </source>
</evidence>
<dbReference type="GO" id="GO:0004113">
    <property type="term" value="F:2',3'-cyclic-nucleotide 3'-phosphodiesterase activity"/>
    <property type="evidence" value="ECO:0007669"/>
    <property type="project" value="TreeGrafter"/>
</dbReference>
<dbReference type="AlphaFoldDB" id="A0A388LGQ8"/>
<dbReference type="InterPro" id="IPR012386">
    <property type="entry name" value="Cyclic-nucl_3Pdiesterase"/>
</dbReference>
<proteinExistence type="predicted"/>
<dbReference type="Gramene" id="GBG81510">
    <property type="protein sequence ID" value="GBG81510"/>
    <property type="gene ID" value="CBR_g32499"/>
</dbReference>
<dbReference type="OrthoDB" id="514292at2759"/>